<dbReference type="GO" id="GO:0003724">
    <property type="term" value="F:RNA helicase activity"/>
    <property type="evidence" value="ECO:0007669"/>
    <property type="project" value="UniProtKB-EC"/>
</dbReference>
<evidence type="ECO:0000256" key="6">
    <source>
        <dbReference type="ARBA" id="ARBA00047984"/>
    </source>
</evidence>
<dbReference type="Gene3D" id="3.40.50.300">
    <property type="entry name" value="P-loop containing nucleotide triphosphate hydrolases"/>
    <property type="match status" value="2"/>
</dbReference>
<feature type="domain" description="Helicase ATP-binding" evidence="9">
    <location>
        <begin position="58"/>
        <end position="234"/>
    </location>
</feature>
<dbReference type="InterPro" id="IPR027417">
    <property type="entry name" value="P-loop_NTPase"/>
</dbReference>
<name>A0A5A8D8K9_CAFRO</name>
<organism evidence="11 12">
    <name type="scientific">Cafeteria roenbergensis</name>
    <name type="common">Marine flagellate</name>
    <dbReference type="NCBI Taxonomy" id="33653"/>
    <lineage>
        <taxon>Eukaryota</taxon>
        <taxon>Sar</taxon>
        <taxon>Stramenopiles</taxon>
        <taxon>Bigyra</taxon>
        <taxon>Opalozoa</taxon>
        <taxon>Bicosoecida</taxon>
        <taxon>Cafeteriaceae</taxon>
        <taxon>Cafeteria</taxon>
    </lineage>
</organism>
<dbReference type="GO" id="GO:0016787">
    <property type="term" value="F:hydrolase activity"/>
    <property type="evidence" value="ECO:0007669"/>
    <property type="project" value="UniProtKB-KW"/>
</dbReference>
<dbReference type="PANTHER" id="PTHR18934:SF118">
    <property type="entry name" value="ATP-DEPENDENT RNA HELICASE DHX33"/>
    <property type="match status" value="1"/>
</dbReference>
<dbReference type="GO" id="GO:0003725">
    <property type="term" value="F:double-stranded RNA binding"/>
    <property type="evidence" value="ECO:0007669"/>
    <property type="project" value="TreeGrafter"/>
</dbReference>
<feature type="compositionally biased region" description="Gly residues" evidence="7">
    <location>
        <begin position="628"/>
        <end position="639"/>
    </location>
</feature>
<accession>A0A5A8D8K9</accession>
<dbReference type="PROSITE" id="PS51194">
    <property type="entry name" value="HELICASE_CTER"/>
    <property type="match status" value="1"/>
</dbReference>
<comment type="catalytic activity">
    <reaction evidence="6">
        <text>ATP + H2O = ADP + phosphate + H(+)</text>
        <dbReference type="Rhea" id="RHEA:13065"/>
        <dbReference type="ChEBI" id="CHEBI:15377"/>
        <dbReference type="ChEBI" id="CHEBI:15378"/>
        <dbReference type="ChEBI" id="CHEBI:30616"/>
        <dbReference type="ChEBI" id="CHEBI:43474"/>
        <dbReference type="ChEBI" id="CHEBI:456216"/>
        <dbReference type="EC" id="3.6.4.13"/>
    </reaction>
</comment>
<dbReference type="GO" id="GO:0045943">
    <property type="term" value="P:positive regulation of transcription by RNA polymerase I"/>
    <property type="evidence" value="ECO:0007669"/>
    <property type="project" value="TreeGrafter"/>
</dbReference>
<evidence type="ECO:0000256" key="8">
    <source>
        <dbReference type="SAM" id="Phobius"/>
    </source>
</evidence>
<keyword evidence="4" id="KW-0347">Helicase</keyword>
<dbReference type="PANTHER" id="PTHR18934">
    <property type="entry name" value="ATP-DEPENDENT RNA HELICASE"/>
    <property type="match status" value="1"/>
</dbReference>
<evidence type="ECO:0000256" key="5">
    <source>
        <dbReference type="ARBA" id="ARBA00022840"/>
    </source>
</evidence>
<dbReference type="SMART" id="SM00487">
    <property type="entry name" value="DEXDc"/>
    <property type="match status" value="1"/>
</dbReference>
<protein>
    <recommendedName>
        <fullName evidence="1">RNA helicase</fullName>
        <ecNumber evidence="1">3.6.4.13</ecNumber>
    </recommendedName>
</protein>
<gene>
    <name evidence="11" type="ORF">FNF31_04171</name>
</gene>
<dbReference type="SUPFAM" id="SSF52540">
    <property type="entry name" value="P-loop containing nucleoside triphosphate hydrolases"/>
    <property type="match status" value="1"/>
</dbReference>
<dbReference type="Pfam" id="PF00271">
    <property type="entry name" value="Helicase_C"/>
    <property type="match status" value="1"/>
</dbReference>
<feature type="compositionally biased region" description="Basic and acidic residues" evidence="7">
    <location>
        <begin position="745"/>
        <end position="756"/>
    </location>
</feature>
<feature type="domain" description="Helicase C-terminal" evidence="10">
    <location>
        <begin position="327"/>
        <end position="497"/>
    </location>
</feature>
<dbReference type="InterPro" id="IPR007502">
    <property type="entry name" value="Helicase-assoc_dom"/>
</dbReference>
<dbReference type="EC" id="3.6.4.13" evidence="1"/>
<evidence type="ECO:0000256" key="4">
    <source>
        <dbReference type="ARBA" id="ARBA00022806"/>
    </source>
</evidence>
<dbReference type="PROSITE" id="PS51192">
    <property type="entry name" value="HELICASE_ATP_BIND_1"/>
    <property type="match status" value="1"/>
</dbReference>
<keyword evidence="8" id="KW-0472">Membrane</keyword>
<feature type="compositionally biased region" description="Basic residues" evidence="7">
    <location>
        <begin position="686"/>
        <end position="696"/>
    </location>
</feature>
<keyword evidence="5" id="KW-0067">ATP-binding</keyword>
<evidence type="ECO:0000313" key="12">
    <source>
        <dbReference type="Proteomes" id="UP000325113"/>
    </source>
</evidence>
<dbReference type="Proteomes" id="UP000325113">
    <property type="component" value="Unassembled WGS sequence"/>
</dbReference>
<keyword evidence="8" id="KW-0812">Transmembrane</keyword>
<dbReference type="SMART" id="SM00847">
    <property type="entry name" value="HA2"/>
    <property type="match status" value="1"/>
</dbReference>
<feature type="region of interest" description="Disordered" evidence="7">
    <location>
        <begin position="628"/>
        <end position="703"/>
    </location>
</feature>
<dbReference type="InterPro" id="IPR001650">
    <property type="entry name" value="Helicase_C-like"/>
</dbReference>
<evidence type="ECO:0000256" key="7">
    <source>
        <dbReference type="SAM" id="MobiDB-lite"/>
    </source>
</evidence>
<comment type="caution">
    <text evidence="11">The sequence shown here is derived from an EMBL/GenBank/DDBJ whole genome shotgun (WGS) entry which is preliminary data.</text>
</comment>
<reference evidence="11 12" key="1">
    <citation type="submission" date="2019-07" db="EMBL/GenBank/DDBJ databases">
        <title>Genomes of Cafeteria roenbergensis.</title>
        <authorList>
            <person name="Fischer M.G."/>
            <person name="Hackl T."/>
            <person name="Roman M."/>
        </authorList>
    </citation>
    <scope>NUCLEOTIDE SEQUENCE [LARGE SCALE GENOMIC DNA]</scope>
    <source>
        <strain evidence="11 12">Cflag</strain>
    </source>
</reference>
<dbReference type="InterPro" id="IPR014001">
    <property type="entry name" value="Helicase_ATP-bd"/>
</dbReference>
<dbReference type="EMBL" id="VLTM01000042">
    <property type="protein sequence ID" value="KAA0160620.1"/>
    <property type="molecule type" value="Genomic_DNA"/>
</dbReference>
<feature type="compositionally biased region" description="Acidic residues" evidence="7">
    <location>
        <begin position="655"/>
        <end position="668"/>
    </location>
</feature>
<keyword evidence="3" id="KW-0378">Hydrolase</keyword>
<dbReference type="Gene3D" id="1.20.120.1080">
    <property type="match status" value="1"/>
</dbReference>
<dbReference type="Pfam" id="PF04408">
    <property type="entry name" value="WHD_HA2"/>
    <property type="match status" value="1"/>
</dbReference>
<evidence type="ECO:0000256" key="3">
    <source>
        <dbReference type="ARBA" id="ARBA00022801"/>
    </source>
</evidence>
<dbReference type="CDD" id="cd18791">
    <property type="entry name" value="SF2_C_RHA"/>
    <property type="match status" value="1"/>
</dbReference>
<dbReference type="InterPro" id="IPR002464">
    <property type="entry name" value="DNA/RNA_helicase_DEAH_CS"/>
</dbReference>
<evidence type="ECO:0000256" key="1">
    <source>
        <dbReference type="ARBA" id="ARBA00012552"/>
    </source>
</evidence>
<feature type="transmembrane region" description="Helical" evidence="8">
    <location>
        <begin position="20"/>
        <end position="37"/>
    </location>
</feature>
<dbReference type="Pfam" id="PF07717">
    <property type="entry name" value="OB_NTP_bind"/>
    <property type="match status" value="1"/>
</dbReference>
<evidence type="ECO:0000256" key="2">
    <source>
        <dbReference type="ARBA" id="ARBA00022741"/>
    </source>
</evidence>
<keyword evidence="8" id="KW-1133">Transmembrane helix</keyword>
<dbReference type="SMART" id="SM00490">
    <property type="entry name" value="HELICc"/>
    <property type="match status" value="1"/>
</dbReference>
<evidence type="ECO:0000259" key="9">
    <source>
        <dbReference type="PROSITE" id="PS51192"/>
    </source>
</evidence>
<dbReference type="InterPro" id="IPR011709">
    <property type="entry name" value="DEAD-box_helicase_OB_fold"/>
</dbReference>
<dbReference type="Pfam" id="PF00270">
    <property type="entry name" value="DEAD"/>
    <property type="match status" value="1"/>
</dbReference>
<dbReference type="GO" id="GO:0005730">
    <property type="term" value="C:nucleolus"/>
    <property type="evidence" value="ECO:0007669"/>
    <property type="project" value="TreeGrafter"/>
</dbReference>
<proteinExistence type="predicted"/>
<evidence type="ECO:0000313" key="11">
    <source>
        <dbReference type="EMBL" id="KAA0160620.1"/>
    </source>
</evidence>
<dbReference type="InterPro" id="IPR048333">
    <property type="entry name" value="HA2_WH"/>
</dbReference>
<keyword evidence="2" id="KW-0547">Nucleotide-binding</keyword>
<dbReference type="InterPro" id="IPR011545">
    <property type="entry name" value="DEAD/DEAH_box_helicase_dom"/>
</dbReference>
<feature type="region of interest" description="Disordered" evidence="7">
    <location>
        <begin position="745"/>
        <end position="778"/>
    </location>
</feature>
<dbReference type="PROSITE" id="PS00690">
    <property type="entry name" value="DEAH_ATP_HELICASE"/>
    <property type="match status" value="1"/>
</dbReference>
<sequence length="936" mass="97187">MFVFEKAKGDVQSKKQNEKLATFAMQAAIIAGALAALRATPWREALPVLQHAEAIASALATSPSGAIVVVGETGSGKTTQVPQLLLMAGAAGPPSLPRGATVRRGQTIGVSQPRRVAATTISSRVAQEMGTSVGGADGLVGYSVRFDTRAGPRTRVRFATDGMLLREAQTDHLLGRYGVMIVDEAHERSVSTDVLLGVVRRAMALRARPDSPLPPLRVVVMSATLDAQKFSRFFAAPAGEDGMGAVPDEVAEPSSGSADAAAACPVVTVPGRQHPVTVAYLSSPSDNVVDDAVAAAMQTHLADVGWPAAAGDEEAAIAQGFDPAAASLTDASLSRNGYLVFLPGAEEIDDAVSGLRARSEALPPSLPRLHVCPLYAALPPEVQMRAFDQPPPGARKVVVSTNIAETSVTVSGVSTVIDSGIVKVRGFASLTGIQTLRPAPVAQAQARQRAGRAGREGPGRCLRLFAEADWAMLRPQPEAEIHRASLDSVVLRLVSMGVHPGRVQAFPLIEAPPPESLRGSLTRLLQLRAVDASSGQLTARGHAMAALPVEPAAASLLLAAREAGCLEDMCAVVALSDAEGLLQTPRDKEAAAMRARRGFSAWEGDHVMMVRLWEAFRSVVQAVRGRAGGAAKGGEGAGGASTAPVRTVRFGGGSEADDEETAFADAEEGGAAREAASRPGQGKGLPGRRRAPKRRREPITKGMGRREAAELLEWCRKRFVSLRALRRADAVRCQLLDAVEAAEQAADRGHGRRGEAVDGGAGPAGAAREGGVAGTGGAVSASSAASAALRATAAATPASVGLPDGASDAEVRSAALRRALVAGFPAQLAQRIPAAGSTGRPEYRVAGSGAAAAIHPASCIHEHAHAAADRARSKARASARRGTGTAEGASSLWEVYPEWVFFGELVSTSRPYLRSVTRVEADWLPELAPDLFRREG</sequence>
<dbReference type="GO" id="GO:0005524">
    <property type="term" value="F:ATP binding"/>
    <property type="evidence" value="ECO:0007669"/>
    <property type="project" value="UniProtKB-KW"/>
</dbReference>
<evidence type="ECO:0000259" key="10">
    <source>
        <dbReference type="PROSITE" id="PS51194"/>
    </source>
</evidence>
<dbReference type="AlphaFoldDB" id="A0A5A8D8K9"/>